<protein>
    <recommendedName>
        <fullName evidence="3">Carboxylic ester hydrolase</fullName>
        <ecNumber evidence="3">3.1.1.-</ecNumber>
    </recommendedName>
</protein>
<evidence type="ECO:0000313" key="6">
    <source>
        <dbReference type="EMBL" id="MBL1110634.1"/>
    </source>
</evidence>
<keyword evidence="7" id="KW-1185">Reference proteome</keyword>
<comment type="similarity">
    <text evidence="1 3">Belongs to the type-B carboxylesterase/lipase family.</text>
</comment>
<evidence type="ECO:0000256" key="4">
    <source>
        <dbReference type="SAM" id="MobiDB-lite"/>
    </source>
</evidence>
<evidence type="ECO:0000256" key="1">
    <source>
        <dbReference type="ARBA" id="ARBA00005964"/>
    </source>
</evidence>
<name>A0ABS1PES0_9ACTN</name>
<feature type="compositionally biased region" description="Low complexity" evidence="4">
    <location>
        <begin position="507"/>
        <end position="522"/>
    </location>
</feature>
<feature type="domain" description="Carboxylesterase type B" evidence="5">
    <location>
        <begin position="8"/>
        <end position="453"/>
    </location>
</feature>
<dbReference type="Pfam" id="PF00135">
    <property type="entry name" value="COesterase"/>
    <property type="match status" value="1"/>
</dbReference>
<dbReference type="Gene3D" id="3.40.50.1820">
    <property type="entry name" value="alpha/beta hydrolase"/>
    <property type="match status" value="1"/>
</dbReference>
<dbReference type="InterPro" id="IPR029058">
    <property type="entry name" value="AB_hydrolase_fold"/>
</dbReference>
<dbReference type="PANTHER" id="PTHR43142">
    <property type="entry name" value="CARBOXYLIC ESTER HYDROLASE"/>
    <property type="match status" value="1"/>
</dbReference>
<dbReference type="EC" id="3.1.1.-" evidence="3"/>
<keyword evidence="2 3" id="KW-0378">Hydrolase</keyword>
<evidence type="ECO:0000259" key="5">
    <source>
        <dbReference type="Pfam" id="PF00135"/>
    </source>
</evidence>
<proteinExistence type="inferred from homology"/>
<evidence type="ECO:0000256" key="3">
    <source>
        <dbReference type="RuleBase" id="RU361235"/>
    </source>
</evidence>
<evidence type="ECO:0000256" key="2">
    <source>
        <dbReference type="ARBA" id="ARBA00022801"/>
    </source>
</evidence>
<evidence type="ECO:0000313" key="7">
    <source>
        <dbReference type="Proteomes" id="UP000621386"/>
    </source>
</evidence>
<comment type="caution">
    <text evidence="6">The sequence shown here is derived from an EMBL/GenBank/DDBJ whole genome shotgun (WGS) entry which is preliminary data.</text>
</comment>
<dbReference type="PANTHER" id="PTHR43142:SF1">
    <property type="entry name" value="CARBOXYLIC ESTER HYDROLASE"/>
    <property type="match status" value="1"/>
</dbReference>
<dbReference type="EMBL" id="JAERRH010000050">
    <property type="protein sequence ID" value="MBL1110634.1"/>
    <property type="molecule type" value="Genomic_DNA"/>
</dbReference>
<accession>A0ABS1PES0</accession>
<dbReference type="RefSeq" id="WP_201827998.1">
    <property type="nucleotide sequence ID" value="NZ_JAERRH010000050.1"/>
</dbReference>
<dbReference type="InterPro" id="IPR019826">
    <property type="entry name" value="Carboxylesterase_B_AS"/>
</dbReference>
<reference evidence="6 7" key="1">
    <citation type="submission" date="2021-01" db="EMBL/GenBank/DDBJ databases">
        <title>WGS of actinomycetes isolated from Thailand.</title>
        <authorList>
            <person name="Thawai C."/>
        </authorList>
    </citation>
    <scope>NUCLEOTIDE SEQUENCE [LARGE SCALE GENOMIC DNA]</scope>
    <source>
        <strain evidence="6 7">CH5-8</strain>
    </source>
</reference>
<sequence>MSTEADFRTASGRVRGKGAGNGVTAVLGIPYAAAPFGARRFWEPQPAPAWDGTRDCTAFGPISPQSAQLPKAPVWRPGDEDILTVNVWVPERADGGALPVLFFIHGGAYTFGSSAQPDFDGTALAHAKLAVVSCNYRVGFEGFGHVSGHPGNRGLLDQIAALRWVRDNIAAFGGDPGNVTVAGHSSGAGSVACLMAMEQARGLFRRAIAHSVPNAFYTAELAAAVTERIAGEAEVAPTPQGLLSVPPEALVAASDTVTAHCRTNPVAAVHAFDPVIFQPVVDGEVLPADPLRALTAGAAREVDLLVCHTLEECWFLHTVGAVREVTTEAGLADFAAALSLPAHLVDGYRAAMPDAPVLDRYLALLGDAKFGEYTTRLAEHHARAGGRAYLARFARRRNGARPWHTADIPFAFGNLDAAGADFLIGGAPDDHDRALSRRMLRSWAGFAATGDPGWPAVTAATTPVKSWAVPDAPLSADDTSTGLRALWRDVPFGLLRPGQPARHRPRGLSGAAGPASARPSARTDVITAPAVS</sequence>
<dbReference type="Proteomes" id="UP000621386">
    <property type="component" value="Unassembled WGS sequence"/>
</dbReference>
<feature type="region of interest" description="Disordered" evidence="4">
    <location>
        <begin position="496"/>
        <end position="532"/>
    </location>
</feature>
<dbReference type="PROSITE" id="PS00122">
    <property type="entry name" value="CARBOXYLESTERASE_B_1"/>
    <property type="match status" value="1"/>
</dbReference>
<dbReference type="InterPro" id="IPR002018">
    <property type="entry name" value="CarbesteraseB"/>
</dbReference>
<organism evidence="6 7">
    <name type="scientific">Streptomyces musisoli</name>
    <dbReference type="NCBI Taxonomy" id="2802280"/>
    <lineage>
        <taxon>Bacteria</taxon>
        <taxon>Bacillati</taxon>
        <taxon>Actinomycetota</taxon>
        <taxon>Actinomycetes</taxon>
        <taxon>Kitasatosporales</taxon>
        <taxon>Streptomycetaceae</taxon>
        <taxon>Streptomyces</taxon>
    </lineage>
</organism>
<dbReference type="SUPFAM" id="SSF53474">
    <property type="entry name" value="alpha/beta-Hydrolases"/>
    <property type="match status" value="1"/>
</dbReference>
<gene>
    <name evidence="6" type="ORF">JK361_39890</name>
</gene>